<organism evidence="2 3">
    <name type="scientific">Candidatus Curtissbacteria bacterium RIFCSPHIGHO2_01_FULL_41_11</name>
    <dbReference type="NCBI Taxonomy" id="1797711"/>
    <lineage>
        <taxon>Bacteria</taxon>
        <taxon>Candidatus Curtissiibacteriota</taxon>
    </lineage>
</organism>
<name>A0A1F5G4M4_9BACT</name>
<evidence type="ECO:0000313" key="2">
    <source>
        <dbReference type="EMBL" id="OGD86811.1"/>
    </source>
</evidence>
<reference evidence="2 3" key="1">
    <citation type="journal article" date="2016" name="Nat. Commun.">
        <title>Thousands of microbial genomes shed light on interconnected biogeochemical processes in an aquifer system.</title>
        <authorList>
            <person name="Anantharaman K."/>
            <person name="Brown C.T."/>
            <person name="Hug L.A."/>
            <person name="Sharon I."/>
            <person name="Castelle C.J."/>
            <person name="Probst A.J."/>
            <person name="Thomas B.C."/>
            <person name="Singh A."/>
            <person name="Wilkins M.J."/>
            <person name="Karaoz U."/>
            <person name="Brodie E.L."/>
            <person name="Williams K.H."/>
            <person name="Hubbard S.S."/>
            <person name="Banfield J.F."/>
        </authorList>
    </citation>
    <scope>NUCLEOTIDE SEQUENCE [LARGE SCALE GENOMIC DNA]</scope>
</reference>
<protein>
    <submittedName>
        <fullName evidence="2">Uncharacterized protein</fullName>
    </submittedName>
</protein>
<proteinExistence type="predicted"/>
<keyword evidence="1" id="KW-0812">Transmembrane</keyword>
<gene>
    <name evidence="2" type="ORF">A2870_04255</name>
</gene>
<comment type="caution">
    <text evidence="2">The sequence shown here is derived from an EMBL/GenBank/DDBJ whole genome shotgun (WGS) entry which is preliminary data.</text>
</comment>
<sequence length="92" mass="9745">MTAGDGGLLGSHGSTQRDILGGVGWSAVVGGLSGLGLIFLNRKKFQGYRGGLVEETSSVSLSSEEKRGLAGFGRKLRGKELREYQRRYGGGR</sequence>
<accession>A0A1F5G4M4</accession>
<keyword evidence="1" id="KW-0472">Membrane</keyword>
<dbReference type="AlphaFoldDB" id="A0A1F5G4M4"/>
<evidence type="ECO:0000256" key="1">
    <source>
        <dbReference type="SAM" id="Phobius"/>
    </source>
</evidence>
<dbReference type="Proteomes" id="UP000179102">
    <property type="component" value="Unassembled WGS sequence"/>
</dbReference>
<feature type="transmembrane region" description="Helical" evidence="1">
    <location>
        <begin position="19"/>
        <end position="40"/>
    </location>
</feature>
<keyword evidence="1" id="KW-1133">Transmembrane helix</keyword>
<evidence type="ECO:0000313" key="3">
    <source>
        <dbReference type="Proteomes" id="UP000179102"/>
    </source>
</evidence>
<dbReference type="EMBL" id="MFAZ01000030">
    <property type="protein sequence ID" value="OGD86811.1"/>
    <property type="molecule type" value="Genomic_DNA"/>
</dbReference>